<proteinExistence type="inferred from homology"/>
<dbReference type="InterPro" id="IPR002717">
    <property type="entry name" value="HAT_MYST-type"/>
</dbReference>
<dbReference type="AlphaFoldDB" id="A0A1G4JFH8"/>
<dbReference type="InterPro" id="IPR040706">
    <property type="entry name" value="Zf-MYST"/>
</dbReference>
<dbReference type="Pfam" id="PF01853">
    <property type="entry name" value="MOZ_SAS"/>
    <property type="match status" value="1"/>
</dbReference>
<accession>A0A1G4JFH8</accession>
<dbReference type="GO" id="GO:0031507">
    <property type="term" value="P:heterochromatin formation"/>
    <property type="evidence" value="ECO:0007669"/>
    <property type="project" value="UniProtKB-ARBA"/>
</dbReference>
<feature type="compositionally biased region" description="Basic residues" evidence="13">
    <location>
        <begin position="729"/>
        <end position="740"/>
    </location>
</feature>
<evidence type="ECO:0000256" key="10">
    <source>
        <dbReference type="ARBA" id="ARBA00023242"/>
    </source>
</evidence>
<evidence type="ECO:0000256" key="6">
    <source>
        <dbReference type="ARBA" id="ARBA00022771"/>
    </source>
</evidence>
<dbReference type="InterPro" id="IPR036388">
    <property type="entry name" value="WH-like_DNA-bd_sf"/>
</dbReference>
<dbReference type="PROSITE" id="PS51726">
    <property type="entry name" value="MYST_HAT"/>
    <property type="match status" value="1"/>
</dbReference>
<feature type="compositionally biased region" description="Basic residues" evidence="13">
    <location>
        <begin position="757"/>
        <end position="767"/>
    </location>
</feature>
<evidence type="ECO:0000256" key="2">
    <source>
        <dbReference type="ARBA" id="ARBA00010107"/>
    </source>
</evidence>
<evidence type="ECO:0000256" key="3">
    <source>
        <dbReference type="ARBA" id="ARBA00013184"/>
    </source>
</evidence>
<dbReference type="PANTHER" id="PTHR10615">
    <property type="entry name" value="HISTONE ACETYLTRANSFERASE"/>
    <property type="match status" value="1"/>
</dbReference>
<evidence type="ECO:0000256" key="12">
    <source>
        <dbReference type="RuleBase" id="RU361211"/>
    </source>
</evidence>
<dbReference type="GO" id="GO:1990467">
    <property type="term" value="C:NuA3a histone acetyltransferase complex"/>
    <property type="evidence" value="ECO:0007669"/>
    <property type="project" value="TreeGrafter"/>
</dbReference>
<keyword evidence="4" id="KW-0808">Transferase</keyword>
<comment type="catalytic activity">
    <reaction evidence="12">
        <text>L-lysyl-[protein] + acetyl-CoA = N(6)-acetyl-L-lysyl-[protein] + CoA + H(+)</text>
        <dbReference type="Rhea" id="RHEA:45948"/>
        <dbReference type="Rhea" id="RHEA-COMP:9752"/>
        <dbReference type="Rhea" id="RHEA-COMP:10731"/>
        <dbReference type="ChEBI" id="CHEBI:15378"/>
        <dbReference type="ChEBI" id="CHEBI:29969"/>
        <dbReference type="ChEBI" id="CHEBI:57287"/>
        <dbReference type="ChEBI" id="CHEBI:57288"/>
        <dbReference type="ChEBI" id="CHEBI:61930"/>
        <dbReference type="EC" id="2.3.1.48"/>
    </reaction>
</comment>
<evidence type="ECO:0000256" key="7">
    <source>
        <dbReference type="ARBA" id="ARBA00022833"/>
    </source>
</evidence>
<evidence type="ECO:0000256" key="4">
    <source>
        <dbReference type="ARBA" id="ARBA00022679"/>
    </source>
</evidence>
<evidence type="ECO:0000313" key="16">
    <source>
        <dbReference type="Proteomes" id="UP000191024"/>
    </source>
</evidence>
<dbReference type="Gene3D" id="1.10.10.10">
    <property type="entry name" value="Winged helix-like DNA-binding domain superfamily/Winged helix DNA-binding domain"/>
    <property type="match status" value="1"/>
</dbReference>
<reference evidence="15 16" key="1">
    <citation type="submission" date="2016-03" db="EMBL/GenBank/DDBJ databases">
        <authorList>
            <person name="Devillers H."/>
        </authorList>
    </citation>
    <scope>NUCLEOTIDE SEQUENCE [LARGE SCALE GENOMIC DNA]</scope>
    <source>
        <strain evidence="15">CBS 11717</strain>
    </source>
</reference>
<dbReference type="Pfam" id="PF17772">
    <property type="entry name" value="zf-MYST"/>
    <property type="match status" value="1"/>
</dbReference>
<dbReference type="InterPro" id="IPR050603">
    <property type="entry name" value="MYST_HAT"/>
</dbReference>
<dbReference type="InterPro" id="IPR016181">
    <property type="entry name" value="Acyl_CoA_acyltransferase"/>
</dbReference>
<dbReference type="STRING" id="1230905.A0A1G4JFH8"/>
<organism evidence="15 16">
    <name type="scientific">Lachancea mirantina</name>
    <dbReference type="NCBI Taxonomy" id="1230905"/>
    <lineage>
        <taxon>Eukaryota</taxon>
        <taxon>Fungi</taxon>
        <taxon>Dikarya</taxon>
        <taxon>Ascomycota</taxon>
        <taxon>Saccharomycotina</taxon>
        <taxon>Saccharomycetes</taxon>
        <taxon>Saccharomycetales</taxon>
        <taxon>Saccharomycetaceae</taxon>
        <taxon>Lachancea</taxon>
    </lineage>
</organism>
<keyword evidence="9" id="KW-0007">Acetylation</keyword>
<evidence type="ECO:0000259" key="14">
    <source>
        <dbReference type="PROSITE" id="PS51726"/>
    </source>
</evidence>
<feature type="active site" description="Proton donor/acceptor" evidence="11">
    <location>
        <position position="408"/>
    </location>
</feature>
<evidence type="ECO:0000256" key="13">
    <source>
        <dbReference type="SAM" id="MobiDB-lite"/>
    </source>
</evidence>
<comment type="subcellular location">
    <subcellularLocation>
        <location evidence="1 12">Nucleus</location>
    </subcellularLocation>
</comment>
<dbReference type="Proteomes" id="UP000191024">
    <property type="component" value="Chromosome D"/>
</dbReference>
<name>A0A1G4JFH8_9SACH</name>
<sequence>MQDEERYKRHLRLLKNIEISDNIHSAVANEVLKDPDGFSRRTRGGSPSRYVIKKGNNEKFHSNAITSRITKPEKPPHWHNWKLPSRASEANSLSPFVTFETDSEIQDSYNRYVFKLRYEPKKLFNFENLIKNSNTQREHYNYDFIAHETGSQTDTLDNELPIPYRGAIAEKKDYSTQRTIPSLKDREFFAQLLADADSASFYNGNTLLGFTEKEDADLTRYKKHKQSRAASKIQYIHFRDHEIRTWYTAPYPEEFNNNKILYICEYCLKYMNSRYVFYRHQKKCCMRRPPGNEIYRDGNISIWEVDGRENVIYCQNLCLLAKLFLNSKTLYYDVEPFIFYILTERVDTTSGPRFYFVGYFSKEKLTSTDYNLSCIITLPIFQRKGYGHLLVDFSYLLSRREYKWGTPEKPLSDLGLLSYRNFWKIKMCETLLFLKPRMKIAEDAGKTLQVSIEDFSNLTGMAPTDIIFGLEQAGVLYYFQKQEEKCYLINVGNWDVIEKIYGSWRAKNKAQIKPEKLVWKPMIFGPSCGINAIGTMVETTTGAIKSTAKSEQGNKYDMFKNSISLLVNFMRDDIVDPRSMEETCSQKIYQQETSSSVHVDAHDVKLAYELPGRRPSRYLSMKRLNEINGGSKGTSSKKLAGTSPVMESTSEIEAPTASKPVVSGGFEINVSPESSELEKDIEDTDAGVQDDGGLGEEPDYIENSSEDSVAEISDNDGLTDSREEEVIKSHTRSGRQLRRPRFTEQVSYDGETTSVRPSRRLRSMSGY</sequence>
<dbReference type="GO" id="GO:0004402">
    <property type="term" value="F:histone acetyltransferase activity"/>
    <property type="evidence" value="ECO:0007669"/>
    <property type="project" value="InterPro"/>
</dbReference>
<dbReference type="FunFam" id="3.40.630.30:FF:000001">
    <property type="entry name" value="Histone acetyltransferase"/>
    <property type="match status" value="1"/>
</dbReference>
<gene>
    <name evidence="15" type="ORF">LAMI_0D12266G</name>
</gene>
<dbReference type="GO" id="GO:0003682">
    <property type="term" value="F:chromatin binding"/>
    <property type="evidence" value="ECO:0007669"/>
    <property type="project" value="TreeGrafter"/>
</dbReference>
<evidence type="ECO:0000313" key="15">
    <source>
        <dbReference type="EMBL" id="SCU89060.1"/>
    </source>
</evidence>
<evidence type="ECO:0000256" key="9">
    <source>
        <dbReference type="ARBA" id="ARBA00022990"/>
    </source>
</evidence>
<keyword evidence="7" id="KW-0862">Zinc</keyword>
<dbReference type="GO" id="GO:0003712">
    <property type="term" value="F:transcription coregulator activity"/>
    <property type="evidence" value="ECO:0007669"/>
    <property type="project" value="TreeGrafter"/>
</dbReference>
<dbReference type="EMBL" id="LT598463">
    <property type="protein sequence ID" value="SCU89060.1"/>
    <property type="molecule type" value="Genomic_DNA"/>
</dbReference>
<dbReference type="OrthoDB" id="787137at2759"/>
<feature type="region of interest" description="Disordered" evidence="13">
    <location>
        <begin position="626"/>
        <end position="767"/>
    </location>
</feature>
<dbReference type="EC" id="2.3.1.48" evidence="3 12"/>
<evidence type="ECO:0000256" key="5">
    <source>
        <dbReference type="ARBA" id="ARBA00022723"/>
    </source>
</evidence>
<feature type="compositionally biased region" description="Acidic residues" evidence="13">
    <location>
        <begin position="693"/>
        <end position="709"/>
    </location>
</feature>
<dbReference type="GO" id="GO:0008270">
    <property type="term" value="F:zinc ion binding"/>
    <property type="evidence" value="ECO:0007669"/>
    <property type="project" value="UniProtKB-KW"/>
</dbReference>
<feature type="compositionally biased region" description="Polar residues" evidence="13">
    <location>
        <begin position="744"/>
        <end position="756"/>
    </location>
</feature>
<evidence type="ECO:0000256" key="1">
    <source>
        <dbReference type="ARBA" id="ARBA00004123"/>
    </source>
</evidence>
<dbReference type="FunFam" id="3.30.60.60:FF:000001">
    <property type="entry name" value="Histone acetyltransferase"/>
    <property type="match status" value="1"/>
</dbReference>
<keyword evidence="16" id="KW-1185">Reference proteome</keyword>
<dbReference type="GO" id="GO:0005634">
    <property type="term" value="C:nucleus"/>
    <property type="evidence" value="ECO:0007669"/>
    <property type="project" value="UniProtKB-SubCell"/>
</dbReference>
<keyword evidence="10 12" id="KW-0539">Nucleus</keyword>
<keyword evidence="5" id="KW-0479">Metal-binding</keyword>
<evidence type="ECO:0000256" key="8">
    <source>
        <dbReference type="ARBA" id="ARBA00022853"/>
    </source>
</evidence>
<dbReference type="Gene3D" id="3.40.630.30">
    <property type="match status" value="1"/>
</dbReference>
<keyword evidence="8" id="KW-0156">Chromatin regulator</keyword>
<comment type="similarity">
    <text evidence="2 12">Belongs to the MYST (SAS/MOZ) family.</text>
</comment>
<feature type="domain" description="MYST-type HAT" evidence="14">
    <location>
        <begin position="228"/>
        <end position="521"/>
    </location>
</feature>
<protein>
    <recommendedName>
        <fullName evidence="3 12">Histone acetyltransferase</fullName>
        <ecNumber evidence="3 12">2.3.1.48</ecNumber>
    </recommendedName>
</protein>
<dbReference type="GO" id="GO:0006357">
    <property type="term" value="P:regulation of transcription by RNA polymerase II"/>
    <property type="evidence" value="ECO:0007669"/>
    <property type="project" value="TreeGrafter"/>
</dbReference>
<dbReference type="Gene3D" id="3.30.60.60">
    <property type="entry name" value="N-acetyl transferase-like"/>
    <property type="match status" value="1"/>
</dbReference>
<feature type="compositionally biased region" description="Basic and acidic residues" evidence="13">
    <location>
        <begin position="719"/>
        <end position="728"/>
    </location>
</feature>
<keyword evidence="6" id="KW-0863">Zinc-finger</keyword>
<evidence type="ECO:0000256" key="11">
    <source>
        <dbReference type="PIRSR" id="PIRSR602717-51"/>
    </source>
</evidence>
<dbReference type="SUPFAM" id="SSF55729">
    <property type="entry name" value="Acyl-CoA N-acyltransferases (Nat)"/>
    <property type="match status" value="1"/>
</dbReference>
<dbReference type="PANTHER" id="PTHR10615:SF161">
    <property type="entry name" value="HISTONE ACETYLTRANSFERASE KAT7"/>
    <property type="match status" value="1"/>
</dbReference>